<sequence length="71" mass="7269">MTTTPTCHQAPAPATLVRPPVPAPVPAPFTPPTLQPPVDGPPPTDRVTAYAIAHGSSATAYAVASTPWSDR</sequence>
<accession>A0A5J4L8B9</accession>
<gene>
    <name evidence="2" type="ORF">San01_09390</name>
</gene>
<dbReference type="GeneID" id="96749177"/>
<dbReference type="EMBL" id="BLAG01000004">
    <property type="protein sequence ID" value="GES28452.1"/>
    <property type="molecule type" value="Genomic_DNA"/>
</dbReference>
<evidence type="ECO:0000313" key="3">
    <source>
        <dbReference type="Proteomes" id="UP000325598"/>
    </source>
</evidence>
<dbReference type="AlphaFoldDB" id="A0A5J4L8B9"/>
<evidence type="ECO:0000256" key="1">
    <source>
        <dbReference type="SAM" id="MobiDB-lite"/>
    </source>
</evidence>
<reference evidence="2 3" key="1">
    <citation type="submission" date="2019-10" db="EMBL/GenBank/DDBJ databases">
        <title>Whole genome shotgun sequence of Streptomyces angustmyceticus NBRC 3934.</title>
        <authorList>
            <person name="Hosoyama A."/>
            <person name="Ichikawa N."/>
            <person name="Kimura A."/>
            <person name="Kitahashi Y."/>
            <person name="Komaki H."/>
            <person name="Uohara A."/>
        </authorList>
    </citation>
    <scope>NUCLEOTIDE SEQUENCE [LARGE SCALE GENOMIC DNA]</scope>
    <source>
        <strain evidence="2 3">NBRC 3934</strain>
    </source>
</reference>
<comment type="caution">
    <text evidence="2">The sequence shown here is derived from an EMBL/GenBank/DDBJ whole genome shotgun (WGS) entry which is preliminary data.</text>
</comment>
<name>A0A5J4L8B9_9ACTN</name>
<dbReference type="RefSeq" id="WP_143589139.1">
    <property type="nucleotide sequence ID" value="NZ_BLAG01000004.1"/>
</dbReference>
<keyword evidence="3" id="KW-1185">Reference proteome</keyword>
<evidence type="ECO:0000313" key="2">
    <source>
        <dbReference type="EMBL" id="GES28452.1"/>
    </source>
</evidence>
<proteinExistence type="predicted"/>
<dbReference type="Proteomes" id="UP000325598">
    <property type="component" value="Unassembled WGS sequence"/>
</dbReference>
<feature type="compositionally biased region" description="Pro residues" evidence="1">
    <location>
        <begin position="19"/>
        <end position="44"/>
    </location>
</feature>
<protein>
    <submittedName>
        <fullName evidence="2">Uncharacterized protein</fullName>
    </submittedName>
</protein>
<organism evidence="2 3">
    <name type="scientific">Streptomyces angustmyceticus</name>
    <dbReference type="NCBI Taxonomy" id="285578"/>
    <lineage>
        <taxon>Bacteria</taxon>
        <taxon>Bacillati</taxon>
        <taxon>Actinomycetota</taxon>
        <taxon>Actinomycetes</taxon>
        <taxon>Kitasatosporales</taxon>
        <taxon>Streptomycetaceae</taxon>
        <taxon>Streptomyces</taxon>
    </lineage>
</organism>
<feature type="region of interest" description="Disordered" evidence="1">
    <location>
        <begin position="1"/>
        <end position="44"/>
    </location>
</feature>